<reference evidence="9" key="1">
    <citation type="submission" date="2023-07" db="EMBL/GenBank/DDBJ databases">
        <title>30 novel species of actinomycetes from the DSMZ collection.</title>
        <authorList>
            <person name="Nouioui I."/>
        </authorList>
    </citation>
    <scope>NUCLEOTIDE SEQUENCE [LARGE SCALE GENOMIC DNA]</scope>
    <source>
        <strain evidence="9">DSM 44938</strain>
    </source>
</reference>
<dbReference type="PANTHER" id="PTHR43730:SF1">
    <property type="entry name" value="BETA-MANNOSIDASE"/>
    <property type="match status" value="1"/>
</dbReference>
<dbReference type="SUPFAM" id="SSF49785">
    <property type="entry name" value="Galactose-binding domain-like"/>
    <property type="match status" value="1"/>
</dbReference>
<dbReference type="InterPro" id="IPR017853">
    <property type="entry name" value="GH"/>
</dbReference>
<evidence type="ECO:0000313" key="9">
    <source>
        <dbReference type="Proteomes" id="UP001183246"/>
    </source>
</evidence>
<gene>
    <name evidence="8" type="ORF">RM590_16665</name>
</gene>
<keyword evidence="4 8" id="KW-0378">Hydrolase</keyword>
<dbReference type="Gene3D" id="2.60.40.10">
    <property type="entry name" value="Immunoglobulins"/>
    <property type="match status" value="1"/>
</dbReference>
<dbReference type="Pfam" id="PF22666">
    <property type="entry name" value="Glyco_hydro_2_N2"/>
    <property type="match status" value="1"/>
</dbReference>
<dbReference type="InterPro" id="IPR036156">
    <property type="entry name" value="Beta-gal/glucu_dom_sf"/>
</dbReference>
<feature type="domain" description="Beta-mannosidase-like galactose-binding" evidence="7">
    <location>
        <begin position="10"/>
        <end position="182"/>
    </location>
</feature>
<dbReference type="Gene3D" id="3.20.20.80">
    <property type="entry name" value="Glycosidases"/>
    <property type="match status" value="1"/>
</dbReference>
<dbReference type="InterPro" id="IPR054593">
    <property type="entry name" value="Beta-mannosidase-like_N2"/>
</dbReference>
<dbReference type="EC" id="3.2.1.25" evidence="3"/>
<evidence type="ECO:0000256" key="3">
    <source>
        <dbReference type="ARBA" id="ARBA00012754"/>
    </source>
</evidence>
<dbReference type="InterPro" id="IPR008979">
    <property type="entry name" value="Galactose-bd-like_sf"/>
</dbReference>
<evidence type="ECO:0000256" key="1">
    <source>
        <dbReference type="ARBA" id="ARBA00000829"/>
    </source>
</evidence>
<dbReference type="PANTHER" id="PTHR43730">
    <property type="entry name" value="BETA-MANNOSIDASE"/>
    <property type="match status" value="1"/>
</dbReference>
<organism evidence="8 9">
    <name type="scientific">Streptomyces litchfieldiae</name>
    <dbReference type="NCBI Taxonomy" id="3075543"/>
    <lineage>
        <taxon>Bacteria</taxon>
        <taxon>Bacillati</taxon>
        <taxon>Actinomycetota</taxon>
        <taxon>Actinomycetes</taxon>
        <taxon>Kitasatosporales</taxon>
        <taxon>Streptomycetaceae</taxon>
        <taxon>Streptomyces</taxon>
    </lineage>
</organism>
<accession>A0ABU2MRJ2</accession>
<dbReference type="InterPro" id="IPR013783">
    <property type="entry name" value="Ig-like_fold"/>
</dbReference>
<evidence type="ECO:0000313" key="8">
    <source>
        <dbReference type="EMBL" id="MDT0344238.1"/>
    </source>
</evidence>
<keyword evidence="5" id="KW-0326">Glycosidase</keyword>
<dbReference type="GO" id="GO:0016787">
    <property type="term" value="F:hydrolase activity"/>
    <property type="evidence" value="ECO:0007669"/>
    <property type="project" value="UniProtKB-KW"/>
</dbReference>
<dbReference type="SUPFAM" id="SSF51445">
    <property type="entry name" value="(Trans)glycosidases"/>
    <property type="match status" value="1"/>
</dbReference>
<evidence type="ECO:0000256" key="2">
    <source>
        <dbReference type="ARBA" id="ARBA00007401"/>
    </source>
</evidence>
<dbReference type="SUPFAM" id="SSF49303">
    <property type="entry name" value="beta-Galactosidase/glucuronidase domain"/>
    <property type="match status" value="2"/>
</dbReference>
<feature type="domain" description="Glycoside hydrolase family 2 immunoglobulin-like beta-sandwich" evidence="6">
    <location>
        <begin position="231"/>
        <end position="298"/>
    </location>
</feature>
<dbReference type="RefSeq" id="WP_311705374.1">
    <property type="nucleotide sequence ID" value="NZ_JAVREL010000009.1"/>
</dbReference>
<dbReference type="Gene3D" id="2.60.120.260">
    <property type="entry name" value="Galactose-binding domain-like"/>
    <property type="match status" value="1"/>
</dbReference>
<dbReference type="InterPro" id="IPR006102">
    <property type="entry name" value="Ig-like_GH2"/>
</dbReference>
<proteinExistence type="inferred from homology"/>
<sequence>MIRHALHDGWHLTATAGPVPEHIAGRTVPAQVPGSAHLDLMAAGLIPDPYLDRVEEELVWAHRTDWRFATTVQAPAAADDERVDLVFEGLDTVATVALAGQVLGTTANMHRSYRFDVREVLDGGEADLVVTFRSALEYAEENQERLGSRPRAYPHAMNMVRKMACSFGWDWGPDLQTAGIWKPVRLERWRTARLAEVRPLVTVAEDGTGRAEVHAVIERSGLGDDTDLTLTATVDGHTATVTVPAGATTAHVTVEVPGARLWWPVGHGEQPLYDLAVTLAGGDRDAELDTWERRIGFRTITVDTTPDEVGTPFTFVVNGKPIFIKGANWIPDDHFLTRITRERLERRVDQAVDANMNMLRIWGGGIYETEDFYDVCDERGVLVWQDFLLACAAYPEEEPLWSEFEAEARENVARLTSHASLALWNGGNENLWGFMDWGWQYQLQGRTWGLRYYTELFPSIVAELDPTRVYADGSPYSPRFAPEEKHPNDQDHGTRHEWEVWNRVDYTHYRDHIPRFCSEFGFQGPPTWATLTQWIHDEPMTPTSPAFLLHQKAEDGNGKLDRGMAPHLPEPATFADWHWATQLNQARAVVYGIEHFRSWWPRTAGSLVWQINDCWPVTSWAAVDGDERPKPLWYGLRHAYAPRLLTVQPRAGRPALLAVNDTDEAWQGQLSLQRLSFDGEVLDSATITLDVSARSVAELELADSLVKPADAAREVLVASADETRTVHLFGEDRDLAYDAGALTAEAVAVPGGYRVDVRAASFARDVAVLADRVAPDARVDDMLVSLLPGETRSFTVRTDAQLDPTELTGPLVLRSVNSLFAPVAG</sequence>
<evidence type="ECO:0000259" key="6">
    <source>
        <dbReference type="Pfam" id="PF00703"/>
    </source>
</evidence>
<evidence type="ECO:0000259" key="7">
    <source>
        <dbReference type="Pfam" id="PF22666"/>
    </source>
</evidence>
<comment type="catalytic activity">
    <reaction evidence="1">
        <text>Hydrolysis of terminal, non-reducing beta-D-mannose residues in beta-D-mannosides.</text>
        <dbReference type="EC" id="3.2.1.25"/>
    </reaction>
</comment>
<dbReference type="InterPro" id="IPR050887">
    <property type="entry name" value="Beta-mannosidase_GH2"/>
</dbReference>
<dbReference type="Proteomes" id="UP001183246">
    <property type="component" value="Unassembled WGS sequence"/>
</dbReference>
<evidence type="ECO:0000256" key="5">
    <source>
        <dbReference type="ARBA" id="ARBA00023295"/>
    </source>
</evidence>
<dbReference type="EMBL" id="JAVREL010000009">
    <property type="protein sequence ID" value="MDT0344238.1"/>
    <property type="molecule type" value="Genomic_DNA"/>
</dbReference>
<comment type="caution">
    <text evidence="8">The sequence shown here is derived from an EMBL/GenBank/DDBJ whole genome shotgun (WGS) entry which is preliminary data.</text>
</comment>
<name>A0ABU2MRJ2_9ACTN</name>
<evidence type="ECO:0000256" key="4">
    <source>
        <dbReference type="ARBA" id="ARBA00022801"/>
    </source>
</evidence>
<dbReference type="Pfam" id="PF00703">
    <property type="entry name" value="Glyco_hydro_2"/>
    <property type="match status" value="1"/>
</dbReference>
<comment type="similarity">
    <text evidence="2">Belongs to the glycosyl hydrolase 2 family.</text>
</comment>
<protein>
    <recommendedName>
        <fullName evidence="3">beta-mannosidase</fullName>
        <ecNumber evidence="3">3.2.1.25</ecNumber>
    </recommendedName>
</protein>
<keyword evidence="9" id="KW-1185">Reference proteome</keyword>